<name>A0AAV7NWC3_PLEWA</name>
<keyword evidence="2" id="KW-1185">Reference proteome</keyword>
<proteinExistence type="predicted"/>
<sequence>MERYYFGKREQGKEESVEEYITSLSKLAASCKFGALVDERIRDQFVLKCSSDKIREELWLKDEPPLEEVILVAKRVEHMMREMCDVLYTRSLHAITWIRKGNRVTCGDGWIGKTDGWGG</sequence>
<dbReference type="PANTHER" id="PTHR33198:SF20">
    <property type="entry name" value="RETROTRANSPOSON GAG DOMAIN-CONTAINING PROTEIN"/>
    <property type="match status" value="1"/>
</dbReference>
<dbReference type="PANTHER" id="PTHR33198">
    <property type="entry name" value="ANK_REP_REGION DOMAIN-CONTAINING PROTEIN-RELATED"/>
    <property type="match status" value="1"/>
</dbReference>
<evidence type="ECO:0008006" key="3">
    <source>
        <dbReference type="Google" id="ProtNLM"/>
    </source>
</evidence>
<dbReference type="AlphaFoldDB" id="A0AAV7NWC3"/>
<accession>A0AAV7NWC3</accession>
<comment type="caution">
    <text evidence="1">The sequence shown here is derived from an EMBL/GenBank/DDBJ whole genome shotgun (WGS) entry which is preliminary data.</text>
</comment>
<evidence type="ECO:0000313" key="2">
    <source>
        <dbReference type="Proteomes" id="UP001066276"/>
    </source>
</evidence>
<dbReference type="EMBL" id="JANPWB010000012">
    <property type="protein sequence ID" value="KAJ1118668.1"/>
    <property type="molecule type" value="Genomic_DNA"/>
</dbReference>
<gene>
    <name evidence="1" type="ORF">NDU88_006856</name>
</gene>
<organism evidence="1 2">
    <name type="scientific">Pleurodeles waltl</name>
    <name type="common">Iberian ribbed newt</name>
    <dbReference type="NCBI Taxonomy" id="8319"/>
    <lineage>
        <taxon>Eukaryota</taxon>
        <taxon>Metazoa</taxon>
        <taxon>Chordata</taxon>
        <taxon>Craniata</taxon>
        <taxon>Vertebrata</taxon>
        <taxon>Euteleostomi</taxon>
        <taxon>Amphibia</taxon>
        <taxon>Batrachia</taxon>
        <taxon>Caudata</taxon>
        <taxon>Salamandroidea</taxon>
        <taxon>Salamandridae</taxon>
        <taxon>Pleurodelinae</taxon>
        <taxon>Pleurodeles</taxon>
    </lineage>
</organism>
<dbReference type="Proteomes" id="UP001066276">
    <property type="component" value="Chromosome 8"/>
</dbReference>
<protein>
    <recommendedName>
        <fullName evidence="3">Retrotransposon gag domain-containing protein</fullName>
    </recommendedName>
</protein>
<evidence type="ECO:0000313" key="1">
    <source>
        <dbReference type="EMBL" id="KAJ1118668.1"/>
    </source>
</evidence>
<reference evidence="1" key="1">
    <citation type="journal article" date="2022" name="bioRxiv">
        <title>Sequencing and chromosome-scale assembly of the giantPleurodeles waltlgenome.</title>
        <authorList>
            <person name="Brown T."/>
            <person name="Elewa A."/>
            <person name="Iarovenko S."/>
            <person name="Subramanian E."/>
            <person name="Araus A.J."/>
            <person name="Petzold A."/>
            <person name="Susuki M."/>
            <person name="Suzuki K.-i.T."/>
            <person name="Hayashi T."/>
            <person name="Toyoda A."/>
            <person name="Oliveira C."/>
            <person name="Osipova E."/>
            <person name="Leigh N.D."/>
            <person name="Simon A."/>
            <person name="Yun M.H."/>
        </authorList>
    </citation>
    <scope>NUCLEOTIDE SEQUENCE</scope>
    <source>
        <strain evidence="1">20211129_DDA</strain>
        <tissue evidence="1">Liver</tissue>
    </source>
</reference>